<name>A0A1B7YZF6_9FLAO</name>
<dbReference type="KEGG" id="mart:BTR34_01775"/>
<dbReference type="OrthoDB" id="594984at2"/>
<dbReference type="SUPFAM" id="SSF53137">
    <property type="entry name" value="Translational machinery components"/>
    <property type="match status" value="1"/>
</dbReference>
<gene>
    <name evidence="1" type="ORF">A9200_10740</name>
</gene>
<dbReference type="AlphaFoldDB" id="A0A1B7YZF6"/>
<evidence type="ECO:0008006" key="3">
    <source>
        <dbReference type="Google" id="ProtNLM"/>
    </source>
</evidence>
<accession>A0A1B7YZF6</accession>
<organism evidence="1 2">
    <name type="scientific">Maribacter hydrothermalis</name>
    <dbReference type="NCBI Taxonomy" id="1836467"/>
    <lineage>
        <taxon>Bacteria</taxon>
        <taxon>Pseudomonadati</taxon>
        <taxon>Bacteroidota</taxon>
        <taxon>Flavobacteriia</taxon>
        <taxon>Flavobacteriales</taxon>
        <taxon>Flavobacteriaceae</taxon>
        <taxon>Maribacter</taxon>
    </lineage>
</organism>
<keyword evidence="2" id="KW-1185">Reference proteome</keyword>
<proteinExistence type="predicted"/>
<dbReference type="Proteomes" id="UP000092164">
    <property type="component" value="Unassembled WGS sequence"/>
</dbReference>
<evidence type="ECO:0000313" key="1">
    <source>
        <dbReference type="EMBL" id="OBR35670.1"/>
    </source>
</evidence>
<evidence type="ECO:0000313" key="2">
    <source>
        <dbReference type="Proteomes" id="UP000092164"/>
    </source>
</evidence>
<comment type="caution">
    <text evidence="1">The sequence shown here is derived from an EMBL/GenBank/DDBJ whole genome shotgun (WGS) entry which is preliminary data.</text>
</comment>
<dbReference type="EMBL" id="LZFP01000050">
    <property type="protein sequence ID" value="OBR35670.1"/>
    <property type="molecule type" value="Genomic_DNA"/>
</dbReference>
<reference evidence="2" key="1">
    <citation type="submission" date="2016-06" db="EMBL/GenBank/DDBJ databases">
        <authorList>
            <person name="Zhan P."/>
        </authorList>
    </citation>
    <scope>NUCLEOTIDE SEQUENCE [LARGE SCALE GENOMIC DNA]</scope>
    <source>
        <strain evidence="2">T28</strain>
    </source>
</reference>
<dbReference type="STRING" id="1836467.BTR34_01775"/>
<dbReference type="RefSeq" id="WP_068486847.1">
    <property type="nucleotide sequence ID" value="NZ_CP018760.1"/>
</dbReference>
<sequence>MKKVGIWLDSKNAHVISLTEDQETIHTINSNIEFFNRTGTGGTRSKWGGNQDVTHEKNYLEKENAQFKNYFKHIAETILDSDELLLFGPADINEKLKKVLAQHYKSLFGKLKAVKKADSMTLNQIKAYVKDFFRQE</sequence>
<protein>
    <recommendedName>
        <fullName evidence="3">Protein required for attachment to host cells</fullName>
    </recommendedName>
</protein>